<dbReference type="InterPro" id="IPR004437">
    <property type="entry name" value="ParB/RepB/Spo0J"/>
</dbReference>
<evidence type="ECO:0000259" key="3">
    <source>
        <dbReference type="SMART" id="SM00470"/>
    </source>
</evidence>
<gene>
    <name evidence="4" type="ORF">OBO34_11070</name>
</gene>
<dbReference type="AlphaFoldDB" id="A0A9J6QNC0"/>
<dbReference type="InterPro" id="IPR041468">
    <property type="entry name" value="HTH_ParB/Spo0J"/>
</dbReference>
<dbReference type="SMART" id="SM00470">
    <property type="entry name" value="ParB"/>
    <property type="match status" value="1"/>
</dbReference>
<evidence type="ECO:0000313" key="4">
    <source>
        <dbReference type="EMBL" id="MCU7378896.1"/>
    </source>
</evidence>
<evidence type="ECO:0000256" key="2">
    <source>
        <dbReference type="ARBA" id="ARBA00022829"/>
    </source>
</evidence>
<comment type="caution">
    <text evidence="4">The sequence shown here is derived from an EMBL/GenBank/DDBJ whole genome shotgun (WGS) entry which is preliminary data.</text>
</comment>
<name>A0A9J6QNC0_9FIRM</name>
<dbReference type="RefSeq" id="WP_269478508.1">
    <property type="nucleotide sequence ID" value="NZ_JAOSHN010000004.1"/>
</dbReference>
<organism evidence="4 5">
    <name type="scientific">Hominibacterium faecale</name>
    <dbReference type="NCBI Taxonomy" id="2839743"/>
    <lineage>
        <taxon>Bacteria</taxon>
        <taxon>Bacillati</taxon>
        <taxon>Bacillota</taxon>
        <taxon>Clostridia</taxon>
        <taxon>Peptostreptococcales</taxon>
        <taxon>Anaerovoracaceae</taxon>
        <taxon>Hominibacterium</taxon>
    </lineage>
</organism>
<dbReference type="Gene3D" id="3.90.1530.30">
    <property type="match status" value="1"/>
</dbReference>
<dbReference type="PANTHER" id="PTHR33375:SF1">
    <property type="entry name" value="CHROMOSOME-PARTITIONING PROTEIN PARB-RELATED"/>
    <property type="match status" value="1"/>
</dbReference>
<protein>
    <submittedName>
        <fullName evidence="4">ParB/RepB/Spo0J family partition protein</fullName>
    </submittedName>
</protein>
<dbReference type="InterPro" id="IPR036086">
    <property type="entry name" value="ParB/Sulfiredoxin_sf"/>
</dbReference>
<dbReference type="GO" id="GO:0007059">
    <property type="term" value="P:chromosome segregation"/>
    <property type="evidence" value="ECO:0007669"/>
    <property type="project" value="TreeGrafter"/>
</dbReference>
<dbReference type="SUPFAM" id="SSF110849">
    <property type="entry name" value="ParB/Sulfiredoxin"/>
    <property type="match status" value="1"/>
</dbReference>
<keyword evidence="5" id="KW-1185">Reference proteome</keyword>
<dbReference type="SUPFAM" id="SSF109709">
    <property type="entry name" value="KorB DNA-binding domain-like"/>
    <property type="match status" value="1"/>
</dbReference>
<feature type="domain" description="ParB-like N-terminal" evidence="3">
    <location>
        <begin position="30"/>
        <end position="121"/>
    </location>
</feature>
<proteinExistence type="inferred from homology"/>
<dbReference type="EMBL" id="JAOSHN010000004">
    <property type="protein sequence ID" value="MCU7378896.1"/>
    <property type="molecule type" value="Genomic_DNA"/>
</dbReference>
<dbReference type="InterPro" id="IPR050336">
    <property type="entry name" value="Chromosome_partition/occlusion"/>
</dbReference>
<accession>A0A9J6QNC0</accession>
<sequence>MAIVNKENIMTGLFGIEEARCETKDQEVVQEIDIELLFPSERNPYNVKMDKAMEELIASIETKGISEPLLVRKRLELAGYEVMSGHRRLFAAQKVGLKKAPVLIRNVSDEDRDITIADANLHRPKISIQEKSWAIRLKYDALKKKKGRNWDGEKGSTAKRIAEEMGMSERTIHNYLSLTQLIAPLLDLVDDTITVKAGLQLSSLSEQAQQCIYEVLQTDKSIKVNNSLAIDLRKQLLKKDIVTTEMVIKIINPQTISEKPAKQIGIKMKKAVKQKYFPEGYQDDQINQVIEELLDLWARQHNPDYSGHNNESHRSNCAPGA</sequence>
<evidence type="ECO:0000256" key="1">
    <source>
        <dbReference type="ARBA" id="ARBA00006295"/>
    </source>
</evidence>
<dbReference type="Pfam" id="PF17762">
    <property type="entry name" value="HTH_ParB"/>
    <property type="match status" value="1"/>
</dbReference>
<dbReference type="Proteomes" id="UP001065549">
    <property type="component" value="Unassembled WGS sequence"/>
</dbReference>
<evidence type="ECO:0000313" key="5">
    <source>
        <dbReference type="Proteomes" id="UP001065549"/>
    </source>
</evidence>
<comment type="similarity">
    <text evidence="1">Belongs to the ParB family.</text>
</comment>
<dbReference type="Gene3D" id="1.10.10.2830">
    <property type="match status" value="1"/>
</dbReference>
<dbReference type="PANTHER" id="PTHR33375">
    <property type="entry name" value="CHROMOSOME-PARTITIONING PROTEIN PARB-RELATED"/>
    <property type="match status" value="1"/>
</dbReference>
<dbReference type="InterPro" id="IPR003115">
    <property type="entry name" value="ParB_N"/>
</dbReference>
<dbReference type="NCBIfam" id="TIGR00180">
    <property type="entry name" value="parB_part"/>
    <property type="match status" value="1"/>
</dbReference>
<reference evidence="4" key="1">
    <citation type="submission" date="2022-09" db="EMBL/GenBank/DDBJ databases">
        <title>Culturomic study of gut microbiota in children with autism spectrum disorder.</title>
        <authorList>
            <person name="Efimov B.A."/>
            <person name="Chaplin A.V."/>
            <person name="Sokolova S.R."/>
            <person name="Pikina A.P."/>
            <person name="Korzhanova M."/>
            <person name="Belova V."/>
            <person name="Korostin D."/>
        </authorList>
    </citation>
    <scope>NUCLEOTIDE SEQUENCE</scope>
    <source>
        <strain evidence="4">ASD5510</strain>
    </source>
</reference>
<dbReference type="GO" id="GO:0005694">
    <property type="term" value="C:chromosome"/>
    <property type="evidence" value="ECO:0007669"/>
    <property type="project" value="TreeGrafter"/>
</dbReference>
<dbReference type="GO" id="GO:0003677">
    <property type="term" value="F:DNA binding"/>
    <property type="evidence" value="ECO:0007669"/>
    <property type="project" value="InterPro"/>
</dbReference>
<keyword evidence="2" id="KW-0159">Chromosome partition</keyword>
<dbReference type="Pfam" id="PF02195">
    <property type="entry name" value="ParB_N"/>
    <property type="match status" value="1"/>
</dbReference>